<accession>W4LN14</accession>
<dbReference type="SUPFAM" id="SSF48452">
    <property type="entry name" value="TPR-like"/>
    <property type="match status" value="1"/>
</dbReference>
<reference evidence="1 2" key="1">
    <citation type="journal article" date="2014" name="Nature">
        <title>An environmental bacterial taxon with a large and distinct metabolic repertoire.</title>
        <authorList>
            <person name="Wilson M.C."/>
            <person name="Mori T."/>
            <person name="Ruckert C."/>
            <person name="Uria A.R."/>
            <person name="Helf M.J."/>
            <person name="Takada K."/>
            <person name="Gernert C."/>
            <person name="Steffens U.A."/>
            <person name="Heycke N."/>
            <person name="Schmitt S."/>
            <person name="Rinke C."/>
            <person name="Helfrich E.J."/>
            <person name="Brachmann A.O."/>
            <person name="Gurgui C."/>
            <person name="Wakimoto T."/>
            <person name="Kracht M."/>
            <person name="Crusemann M."/>
            <person name="Hentschel U."/>
            <person name="Abe I."/>
            <person name="Matsunaga S."/>
            <person name="Kalinowski J."/>
            <person name="Takeyama H."/>
            <person name="Piel J."/>
        </authorList>
    </citation>
    <scope>NUCLEOTIDE SEQUENCE [LARGE SCALE GENOMIC DNA]</scope>
    <source>
        <strain evidence="2">TSY1</strain>
    </source>
</reference>
<dbReference type="AlphaFoldDB" id="W4LN14"/>
<dbReference type="InterPro" id="IPR011990">
    <property type="entry name" value="TPR-like_helical_dom_sf"/>
</dbReference>
<protein>
    <recommendedName>
        <fullName evidence="3">MalT-like TPR region domain-containing protein</fullName>
    </recommendedName>
</protein>
<dbReference type="HOGENOM" id="CLU_115852_0_0_7"/>
<keyword evidence="2" id="KW-1185">Reference proteome</keyword>
<dbReference type="Proteomes" id="UP000019141">
    <property type="component" value="Unassembled WGS sequence"/>
</dbReference>
<dbReference type="PANTHER" id="PTHR47691">
    <property type="entry name" value="REGULATOR-RELATED"/>
    <property type="match status" value="1"/>
</dbReference>
<comment type="caution">
    <text evidence="1">The sequence shown here is derived from an EMBL/GenBank/DDBJ whole genome shotgun (WGS) entry which is preliminary data.</text>
</comment>
<evidence type="ECO:0008006" key="3">
    <source>
        <dbReference type="Google" id="ProtNLM"/>
    </source>
</evidence>
<organism evidence="1 2">
    <name type="scientific">Entotheonella factor</name>
    <dbReference type="NCBI Taxonomy" id="1429438"/>
    <lineage>
        <taxon>Bacteria</taxon>
        <taxon>Pseudomonadati</taxon>
        <taxon>Nitrospinota/Tectimicrobiota group</taxon>
        <taxon>Candidatus Tectimicrobiota</taxon>
        <taxon>Candidatus Entotheonellia</taxon>
        <taxon>Candidatus Entotheonellales</taxon>
        <taxon>Candidatus Entotheonellaceae</taxon>
        <taxon>Candidatus Entotheonella</taxon>
    </lineage>
</organism>
<name>W4LN14_ENTF1</name>
<dbReference type="PANTHER" id="PTHR47691:SF3">
    <property type="entry name" value="HTH-TYPE TRANSCRIPTIONAL REGULATOR RV0890C-RELATED"/>
    <property type="match status" value="1"/>
</dbReference>
<proteinExistence type="predicted"/>
<dbReference type="Gene3D" id="1.25.40.10">
    <property type="entry name" value="Tetratricopeptide repeat domain"/>
    <property type="match status" value="1"/>
</dbReference>
<sequence length="248" mass="27621">MLGYPDRALQQSQQAITLAQELGHDYSLLYALHLTARLHQLRREWAACRTRAEAVITLANEIGTPQFAAWGAILQGWALVEQGEATEGLDQINQGLRARRARRMELTQPAYLTLLAEAHGRQGQLEDGLQVLAEALRLTDKNSERYCEAELYRLQGELLRQGDTGLQPAEVTPEACFLKALDVARQQQAKSLELRAATSLARLWQAQGKPSEAYELLASVYAWFTEGFDTADLKDAASLLDELRGFSP</sequence>
<gene>
    <name evidence="1" type="ORF">ETSY1_15305</name>
</gene>
<evidence type="ECO:0000313" key="2">
    <source>
        <dbReference type="Proteomes" id="UP000019141"/>
    </source>
</evidence>
<dbReference type="EMBL" id="AZHW01000456">
    <property type="protein sequence ID" value="ETW99352.1"/>
    <property type="molecule type" value="Genomic_DNA"/>
</dbReference>
<evidence type="ECO:0000313" key="1">
    <source>
        <dbReference type="EMBL" id="ETW99352.1"/>
    </source>
</evidence>